<keyword evidence="1" id="KW-0732">Signal</keyword>
<sequence length="266" mass="29129">MFDRRRFLSLSAASLAAVSCSEKPAAGSAPELRIGMDLTYPPFEMQDKAGKPDGVGVKIAEALAAKLGRPLKIVPMQFTGLIPALQTGNIDLILSSMTATDERRKSIDFTDPYAFTGLAILVQKNSDIQSIDDLKKPGRSLTAKTSTTGQIWITDHLPSAKLVVFEDEASCVLEVAQGRADAFIYDQLSIFRYSQQNPDTTRGLLKAFVEESWALGVAKGNDALREQVNGFIKSFRDEGGFEKLGAQYLSEEKKFLESQGIPFIIR</sequence>
<evidence type="ECO:0000313" key="4">
    <source>
        <dbReference type="EMBL" id="MCW1921615.1"/>
    </source>
</evidence>
<dbReference type="SMART" id="SM00062">
    <property type="entry name" value="PBPb"/>
    <property type="match status" value="1"/>
</dbReference>
<dbReference type="PROSITE" id="PS51257">
    <property type="entry name" value="PROKAR_LIPOPROTEIN"/>
    <property type="match status" value="1"/>
</dbReference>
<name>A0ABT3GDA9_9BACT</name>
<dbReference type="InterPro" id="IPR001638">
    <property type="entry name" value="Solute-binding_3/MltF_N"/>
</dbReference>
<dbReference type="InterPro" id="IPR001320">
    <property type="entry name" value="Iontro_rcpt_C"/>
</dbReference>
<dbReference type="Gene3D" id="3.40.190.10">
    <property type="entry name" value="Periplasmic binding protein-like II"/>
    <property type="match status" value="2"/>
</dbReference>
<dbReference type="SUPFAM" id="SSF53850">
    <property type="entry name" value="Periplasmic binding protein-like II"/>
    <property type="match status" value="1"/>
</dbReference>
<feature type="domain" description="Solute-binding protein family 3/N-terminal" evidence="2">
    <location>
        <begin position="31"/>
        <end position="252"/>
    </location>
</feature>
<dbReference type="CDD" id="cd13629">
    <property type="entry name" value="PBP2_Dsm1740"/>
    <property type="match status" value="1"/>
</dbReference>
<accession>A0ABT3GDA9</accession>
<dbReference type="PANTHER" id="PTHR35936">
    <property type="entry name" value="MEMBRANE-BOUND LYTIC MUREIN TRANSGLYCOSYLASE F"/>
    <property type="match status" value="1"/>
</dbReference>
<comment type="caution">
    <text evidence="4">The sequence shown here is derived from an EMBL/GenBank/DDBJ whole genome shotgun (WGS) entry which is preliminary data.</text>
</comment>
<dbReference type="Pfam" id="PF00497">
    <property type="entry name" value="SBP_bac_3"/>
    <property type="match status" value="1"/>
</dbReference>
<proteinExistence type="predicted"/>
<dbReference type="Proteomes" id="UP001320876">
    <property type="component" value="Unassembled WGS sequence"/>
</dbReference>
<dbReference type="SMART" id="SM00079">
    <property type="entry name" value="PBPe"/>
    <property type="match status" value="1"/>
</dbReference>
<evidence type="ECO:0000259" key="3">
    <source>
        <dbReference type="SMART" id="SM00079"/>
    </source>
</evidence>
<dbReference type="RefSeq" id="WP_264485724.1">
    <property type="nucleotide sequence ID" value="NZ_JAPDDT010000001.1"/>
</dbReference>
<evidence type="ECO:0000259" key="2">
    <source>
        <dbReference type="SMART" id="SM00062"/>
    </source>
</evidence>
<gene>
    <name evidence="4" type="ORF">OKA05_03565</name>
</gene>
<protein>
    <submittedName>
        <fullName evidence="4">Transporter substrate-binding domain-containing protein</fullName>
    </submittedName>
</protein>
<keyword evidence="5" id="KW-1185">Reference proteome</keyword>
<dbReference type="PANTHER" id="PTHR35936:SF17">
    <property type="entry name" value="ARGININE-BINDING EXTRACELLULAR PROTEIN ARTP"/>
    <property type="match status" value="1"/>
</dbReference>
<dbReference type="EMBL" id="JAPDDT010000001">
    <property type="protein sequence ID" value="MCW1921615.1"/>
    <property type="molecule type" value="Genomic_DNA"/>
</dbReference>
<reference evidence="4 5" key="1">
    <citation type="submission" date="2022-10" db="EMBL/GenBank/DDBJ databases">
        <title>Luteolibacter arcticus strain CCTCC AB 2014275, whole genome shotgun sequencing project.</title>
        <authorList>
            <person name="Zhao G."/>
            <person name="Shen L."/>
        </authorList>
    </citation>
    <scope>NUCLEOTIDE SEQUENCE [LARGE SCALE GENOMIC DNA]</scope>
    <source>
        <strain evidence="4 5">CCTCC AB 2014275</strain>
    </source>
</reference>
<feature type="domain" description="Ionotropic glutamate receptor C-terminal" evidence="3">
    <location>
        <begin position="31"/>
        <end position="251"/>
    </location>
</feature>
<evidence type="ECO:0000256" key="1">
    <source>
        <dbReference type="ARBA" id="ARBA00022729"/>
    </source>
</evidence>
<evidence type="ECO:0000313" key="5">
    <source>
        <dbReference type="Proteomes" id="UP001320876"/>
    </source>
</evidence>
<organism evidence="4 5">
    <name type="scientific">Luteolibacter arcticus</name>
    <dbReference type="NCBI Taxonomy" id="1581411"/>
    <lineage>
        <taxon>Bacteria</taxon>
        <taxon>Pseudomonadati</taxon>
        <taxon>Verrucomicrobiota</taxon>
        <taxon>Verrucomicrobiia</taxon>
        <taxon>Verrucomicrobiales</taxon>
        <taxon>Verrucomicrobiaceae</taxon>
        <taxon>Luteolibacter</taxon>
    </lineage>
</organism>